<dbReference type="Ensembl" id="ENSCCRT00010029720.1">
    <property type="protein sequence ID" value="ENSCCRP00010027077.1"/>
    <property type="gene ID" value="ENSCCRG00010011621.1"/>
</dbReference>
<reference evidence="1" key="1">
    <citation type="submission" date="2025-08" db="UniProtKB">
        <authorList>
            <consortium name="Ensembl"/>
        </authorList>
    </citation>
    <scope>IDENTIFICATION</scope>
</reference>
<reference evidence="1" key="2">
    <citation type="submission" date="2025-09" db="UniProtKB">
        <authorList>
            <consortium name="Ensembl"/>
        </authorList>
    </citation>
    <scope>IDENTIFICATION</scope>
</reference>
<accession>A0A8C1QB00</accession>
<sequence>MRDGLHWGCPTMLYIFINITFVFKWNRTCFIDKITTVFLTLNNHGVHGASKKNIAASLQFAKDHADKPEGYWRNKRYV</sequence>
<name>A0A8C1QB00_CYPCA</name>
<organism evidence="1 2">
    <name type="scientific">Cyprinus carpio</name>
    <name type="common">Common carp</name>
    <dbReference type="NCBI Taxonomy" id="7962"/>
    <lineage>
        <taxon>Eukaryota</taxon>
        <taxon>Metazoa</taxon>
        <taxon>Chordata</taxon>
        <taxon>Craniata</taxon>
        <taxon>Vertebrata</taxon>
        <taxon>Euteleostomi</taxon>
        <taxon>Actinopterygii</taxon>
        <taxon>Neopterygii</taxon>
        <taxon>Teleostei</taxon>
        <taxon>Ostariophysi</taxon>
        <taxon>Cypriniformes</taxon>
        <taxon>Cyprinidae</taxon>
        <taxon>Cyprininae</taxon>
        <taxon>Cyprinus</taxon>
    </lineage>
</organism>
<dbReference type="AlphaFoldDB" id="A0A8C1QB00"/>
<proteinExistence type="predicted"/>
<protein>
    <submittedName>
        <fullName evidence="1">Uncharacterized protein</fullName>
    </submittedName>
</protein>
<evidence type="ECO:0000313" key="2">
    <source>
        <dbReference type="Proteomes" id="UP000694427"/>
    </source>
</evidence>
<dbReference type="Proteomes" id="UP000694427">
    <property type="component" value="Unplaced"/>
</dbReference>
<keyword evidence="2" id="KW-1185">Reference proteome</keyword>
<evidence type="ECO:0000313" key="1">
    <source>
        <dbReference type="Ensembl" id="ENSCCRP00010027077.1"/>
    </source>
</evidence>